<dbReference type="Proteomes" id="UP001311232">
    <property type="component" value="Unassembled WGS sequence"/>
</dbReference>
<keyword evidence="2" id="KW-1185">Reference proteome</keyword>
<organism evidence="1 2">
    <name type="scientific">Crenichthys baileyi</name>
    <name type="common">White River springfish</name>
    <dbReference type="NCBI Taxonomy" id="28760"/>
    <lineage>
        <taxon>Eukaryota</taxon>
        <taxon>Metazoa</taxon>
        <taxon>Chordata</taxon>
        <taxon>Craniata</taxon>
        <taxon>Vertebrata</taxon>
        <taxon>Euteleostomi</taxon>
        <taxon>Actinopterygii</taxon>
        <taxon>Neopterygii</taxon>
        <taxon>Teleostei</taxon>
        <taxon>Neoteleostei</taxon>
        <taxon>Acanthomorphata</taxon>
        <taxon>Ovalentaria</taxon>
        <taxon>Atherinomorphae</taxon>
        <taxon>Cyprinodontiformes</taxon>
        <taxon>Goodeidae</taxon>
        <taxon>Crenichthys</taxon>
    </lineage>
</organism>
<name>A0AAV9RBV6_9TELE</name>
<sequence>MSWNQLLNTGPFHVLPSVSWDRPQTNLHRNICLPPWSASIKPSRNVRWTT</sequence>
<proteinExistence type="predicted"/>
<evidence type="ECO:0000313" key="1">
    <source>
        <dbReference type="EMBL" id="KAK5606075.1"/>
    </source>
</evidence>
<comment type="caution">
    <text evidence="1">The sequence shown here is derived from an EMBL/GenBank/DDBJ whole genome shotgun (WGS) entry which is preliminary data.</text>
</comment>
<gene>
    <name evidence="1" type="ORF">CRENBAI_000782</name>
</gene>
<dbReference type="EMBL" id="JAHHUM010002113">
    <property type="protein sequence ID" value="KAK5606075.1"/>
    <property type="molecule type" value="Genomic_DNA"/>
</dbReference>
<protein>
    <submittedName>
        <fullName evidence="1">Uncharacterized protein</fullName>
    </submittedName>
</protein>
<evidence type="ECO:0000313" key="2">
    <source>
        <dbReference type="Proteomes" id="UP001311232"/>
    </source>
</evidence>
<accession>A0AAV9RBV6</accession>
<reference evidence="1 2" key="1">
    <citation type="submission" date="2021-06" db="EMBL/GenBank/DDBJ databases">
        <authorList>
            <person name="Palmer J.M."/>
        </authorList>
    </citation>
    <scope>NUCLEOTIDE SEQUENCE [LARGE SCALE GENOMIC DNA]</scope>
    <source>
        <strain evidence="1 2">MEX-2019</strain>
        <tissue evidence="1">Muscle</tissue>
    </source>
</reference>
<dbReference type="AlphaFoldDB" id="A0AAV9RBV6"/>